<dbReference type="Pfam" id="PF01098">
    <property type="entry name" value="FTSW_RODA_SPOVE"/>
    <property type="match status" value="1"/>
</dbReference>
<feature type="transmembrane region" description="Helical" evidence="16">
    <location>
        <begin position="38"/>
        <end position="56"/>
    </location>
</feature>
<keyword evidence="2" id="KW-0328">Glycosyltransferase</keyword>
<name>A0A1F8H654_9BACT</name>
<comment type="similarity">
    <text evidence="11">Belongs to the SEDS family. FtsW subfamily.</text>
</comment>
<evidence type="ECO:0000256" key="2">
    <source>
        <dbReference type="ARBA" id="ARBA00022676"/>
    </source>
</evidence>
<dbReference type="InterPro" id="IPR018365">
    <property type="entry name" value="Cell_cycle_FtsW-rel_CS"/>
</dbReference>
<keyword evidence="8 16" id="KW-0472">Membrane</keyword>
<dbReference type="GO" id="GO:0008360">
    <property type="term" value="P:regulation of cell shape"/>
    <property type="evidence" value="ECO:0007669"/>
    <property type="project" value="UniProtKB-KW"/>
</dbReference>
<feature type="transmembrane region" description="Helical" evidence="16">
    <location>
        <begin position="116"/>
        <end position="141"/>
    </location>
</feature>
<evidence type="ECO:0000256" key="10">
    <source>
        <dbReference type="ARBA" id="ARBA00033270"/>
    </source>
</evidence>
<evidence type="ECO:0000313" key="17">
    <source>
        <dbReference type="EMBL" id="OGN33052.1"/>
    </source>
</evidence>
<keyword evidence="3" id="KW-0808">Transferase</keyword>
<dbReference type="GO" id="GO:0005886">
    <property type="term" value="C:plasma membrane"/>
    <property type="evidence" value="ECO:0007669"/>
    <property type="project" value="TreeGrafter"/>
</dbReference>
<dbReference type="GO" id="GO:0015648">
    <property type="term" value="F:lipid-linked peptidoglycan transporter activity"/>
    <property type="evidence" value="ECO:0007669"/>
    <property type="project" value="TreeGrafter"/>
</dbReference>
<protein>
    <recommendedName>
        <fullName evidence="12">Probable peptidoglycan glycosyltransferase FtsW</fullName>
        <ecNumber evidence="14">2.4.99.28</ecNumber>
    </recommendedName>
    <alternativeName>
        <fullName evidence="13">Cell division protein FtsW</fullName>
    </alternativeName>
    <alternativeName>
        <fullName evidence="10">Cell wall polymerase</fullName>
    </alternativeName>
    <alternativeName>
        <fullName evidence="9">Peptidoglycan polymerase</fullName>
    </alternativeName>
</protein>
<comment type="caution">
    <text evidence="17">The sequence shown here is derived from an EMBL/GenBank/DDBJ whole genome shotgun (WGS) entry which is preliminary data.</text>
</comment>
<evidence type="ECO:0000256" key="8">
    <source>
        <dbReference type="ARBA" id="ARBA00023136"/>
    </source>
</evidence>
<organism evidence="17 18">
    <name type="scientific">Candidatus Yanofskybacteria bacterium RIFCSPLOWO2_02_FULL_47_9b</name>
    <dbReference type="NCBI Taxonomy" id="1802708"/>
    <lineage>
        <taxon>Bacteria</taxon>
        <taxon>Candidatus Yanofskyibacteriota</taxon>
    </lineage>
</organism>
<dbReference type="Proteomes" id="UP000178155">
    <property type="component" value="Unassembled WGS sequence"/>
</dbReference>
<evidence type="ECO:0000256" key="9">
    <source>
        <dbReference type="ARBA" id="ARBA00032370"/>
    </source>
</evidence>
<evidence type="ECO:0000256" key="14">
    <source>
        <dbReference type="ARBA" id="ARBA00044770"/>
    </source>
</evidence>
<dbReference type="AlphaFoldDB" id="A0A1F8H654"/>
<reference evidence="17 18" key="1">
    <citation type="journal article" date="2016" name="Nat. Commun.">
        <title>Thousands of microbial genomes shed light on interconnected biogeochemical processes in an aquifer system.</title>
        <authorList>
            <person name="Anantharaman K."/>
            <person name="Brown C.T."/>
            <person name="Hug L.A."/>
            <person name="Sharon I."/>
            <person name="Castelle C.J."/>
            <person name="Probst A.J."/>
            <person name="Thomas B.C."/>
            <person name="Singh A."/>
            <person name="Wilkins M.J."/>
            <person name="Karaoz U."/>
            <person name="Brodie E.L."/>
            <person name="Williams K.H."/>
            <person name="Hubbard S.S."/>
            <person name="Banfield J.F."/>
        </authorList>
    </citation>
    <scope>NUCLEOTIDE SEQUENCE [LARGE SCALE GENOMIC DNA]</scope>
</reference>
<dbReference type="EMBL" id="MGKW01000040">
    <property type="protein sequence ID" value="OGN33052.1"/>
    <property type="molecule type" value="Genomic_DNA"/>
</dbReference>
<evidence type="ECO:0000256" key="1">
    <source>
        <dbReference type="ARBA" id="ARBA00004141"/>
    </source>
</evidence>
<dbReference type="GO" id="GO:0051301">
    <property type="term" value="P:cell division"/>
    <property type="evidence" value="ECO:0007669"/>
    <property type="project" value="InterPro"/>
</dbReference>
<dbReference type="InterPro" id="IPR001182">
    <property type="entry name" value="FtsW/RodA"/>
</dbReference>
<comment type="subcellular location">
    <subcellularLocation>
        <location evidence="1">Membrane</location>
        <topology evidence="1">Multi-pass membrane protein</topology>
    </subcellularLocation>
</comment>
<feature type="transmembrane region" description="Helical" evidence="16">
    <location>
        <begin position="77"/>
        <end position="96"/>
    </location>
</feature>
<proteinExistence type="inferred from homology"/>
<dbReference type="GO" id="GO:0008955">
    <property type="term" value="F:peptidoglycan glycosyltransferase activity"/>
    <property type="evidence" value="ECO:0007669"/>
    <property type="project" value="UniProtKB-EC"/>
</dbReference>
<gene>
    <name evidence="17" type="ORF">A3I39_03215</name>
</gene>
<evidence type="ECO:0000256" key="11">
    <source>
        <dbReference type="ARBA" id="ARBA00038053"/>
    </source>
</evidence>
<evidence type="ECO:0000256" key="3">
    <source>
        <dbReference type="ARBA" id="ARBA00022679"/>
    </source>
</evidence>
<keyword evidence="7 16" id="KW-1133">Transmembrane helix</keyword>
<dbReference type="PANTHER" id="PTHR30474:SF2">
    <property type="entry name" value="PEPTIDOGLYCAN GLYCOSYLTRANSFERASE FTSW-RELATED"/>
    <property type="match status" value="1"/>
</dbReference>
<evidence type="ECO:0000256" key="13">
    <source>
        <dbReference type="ARBA" id="ARBA00041418"/>
    </source>
</evidence>
<evidence type="ECO:0000256" key="12">
    <source>
        <dbReference type="ARBA" id="ARBA00041185"/>
    </source>
</evidence>
<evidence type="ECO:0000256" key="5">
    <source>
        <dbReference type="ARBA" id="ARBA00022960"/>
    </source>
</evidence>
<evidence type="ECO:0000256" key="7">
    <source>
        <dbReference type="ARBA" id="ARBA00022989"/>
    </source>
</evidence>
<comment type="catalytic activity">
    <reaction evidence="15">
        <text>[GlcNAc-(1-&gt;4)-Mur2Ac(oyl-L-Ala-gamma-D-Glu-L-Lys-D-Ala-D-Ala)](n)-di-trans,octa-cis-undecaprenyl diphosphate + beta-D-GlcNAc-(1-&gt;4)-Mur2Ac(oyl-L-Ala-gamma-D-Glu-L-Lys-D-Ala-D-Ala)-di-trans,octa-cis-undecaprenyl diphosphate = [GlcNAc-(1-&gt;4)-Mur2Ac(oyl-L-Ala-gamma-D-Glu-L-Lys-D-Ala-D-Ala)](n+1)-di-trans,octa-cis-undecaprenyl diphosphate + di-trans,octa-cis-undecaprenyl diphosphate + H(+)</text>
        <dbReference type="Rhea" id="RHEA:23708"/>
        <dbReference type="Rhea" id="RHEA-COMP:9602"/>
        <dbReference type="Rhea" id="RHEA-COMP:9603"/>
        <dbReference type="ChEBI" id="CHEBI:15378"/>
        <dbReference type="ChEBI" id="CHEBI:58405"/>
        <dbReference type="ChEBI" id="CHEBI:60033"/>
        <dbReference type="ChEBI" id="CHEBI:78435"/>
        <dbReference type="EC" id="2.4.99.28"/>
    </reaction>
</comment>
<dbReference type="GO" id="GO:0009252">
    <property type="term" value="P:peptidoglycan biosynthetic process"/>
    <property type="evidence" value="ECO:0007669"/>
    <property type="project" value="UniProtKB-KW"/>
</dbReference>
<evidence type="ECO:0000313" key="18">
    <source>
        <dbReference type="Proteomes" id="UP000178155"/>
    </source>
</evidence>
<evidence type="ECO:0000256" key="6">
    <source>
        <dbReference type="ARBA" id="ARBA00022984"/>
    </source>
</evidence>
<dbReference type="PANTHER" id="PTHR30474">
    <property type="entry name" value="CELL CYCLE PROTEIN"/>
    <property type="match status" value="1"/>
</dbReference>
<feature type="transmembrane region" description="Helical" evidence="16">
    <location>
        <begin position="15"/>
        <end position="32"/>
    </location>
</feature>
<keyword evidence="4 16" id="KW-0812">Transmembrane</keyword>
<feature type="transmembrane region" description="Helical" evidence="16">
    <location>
        <begin position="190"/>
        <end position="212"/>
    </location>
</feature>
<keyword evidence="6" id="KW-0573">Peptidoglycan synthesis</keyword>
<evidence type="ECO:0000256" key="16">
    <source>
        <dbReference type="SAM" id="Phobius"/>
    </source>
</evidence>
<feature type="transmembrane region" description="Helical" evidence="16">
    <location>
        <begin position="162"/>
        <end position="184"/>
    </location>
</feature>
<dbReference type="GO" id="GO:0032153">
    <property type="term" value="C:cell division site"/>
    <property type="evidence" value="ECO:0007669"/>
    <property type="project" value="TreeGrafter"/>
</dbReference>
<sequence length="214" mass="22672">MLGFVATLLAKQPDVGTLIVVSVIAIGMYFVAGVTWKQLGGIALIAIIGLALLIRFEPYRWDRLKSFMNPDQDPRGISYQVNQATIAIGSGGLFGVGFGQSSQKVGFLPEVVGDSIFAIIAEELGYVGAMATVGLFVFLCFTLTQIAVRTRDPFGRLLVSGVNIWIMAQAFVNIAAISGLIPLTGIPLPFISYGGTAEIALLASLGIVYNIARG</sequence>
<dbReference type="PROSITE" id="PS00428">
    <property type="entry name" value="FTSW_RODA_SPOVE"/>
    <property type="match status" value="1"/>
</dbReference>
<evidence type="ECO:0000256" key="15">
    <source>
        <dbReference type="ARBA" id="ARBA00049902"/>
    </source>
</evidence>
<dbReference type="EC" id="2.4.99.28" evidence="14"/>
<evidence type="ECO:0000256" key="4">
    <source>
        <dbReference type="ARBA" id="ARBA00022692"/>
    </source>
</evidence>
<accession>A0A1F8H654</accession>
<keyword evidence="5" id="KW-0133">Cell shape</keyword>